<accession>A0A1Y3BVU1</accession>
<dbReference type="OrthoDB" id="6503447at2759"/>
<evidence type="ECO:0000313" key="1">
    <source>
        <dbReference type="EMBL" id="OTF83636.1"/>
    </source>
</evidence>
<feature type="non-terminal residue" evidence="1">
    <location>
        <position position="73"/>
    </location>
</feature>
<gene>
    <name evidence="1" type="ORF">BLA29_009483</name>
</gene>
<dbReference type="EMBL" id="MUJZ01002787">
    <property type="protein sequence ID" value="OTF83636.1"/>
    <property type="molecule type" value="Genomic_DNA"/>
</dbReference>
<evidence type="ECO:0000313" key="2">
    <source>
        <dbReference type="Proteomes" id="UP000194236"/>
    </source>
</evidence>
<keyword evidence="2" id="KW-1185">Reference proteome</keyword>
<comment type="caution">
    <text evidence="1">The sequence shown here is derived from an EMBL/GenBank/DDBJ whole genome shotgun (WGS) entry which is preliminary data.</text>
</comment>
<organism evidence="1 2">
    <name type="scientific">Euroglyphus maynei</name>
    <name type="common">Mayne's house dust mite</name>
    <dbReference type="NCBI Taxonomy" id="6958"/>
    <lineage>
        <taxon>Eukaryota</taxon>
        <taxon>Metazoa</taxon>
        <taxon>Ecdysozoa</taxon>
        <taxon>Arthropoda</taxon>
        <taxon>Chelicerata</taxon>
        <taxon>Arachnida</taxon>
        <taxon>Acari</taxon>
        <taxon>Acariformes</taxon>
        <taxon>Sarcoptiformes</taxon>
        <taxon>Astigmata</taxon>
        <taxon>Psoroptidia</taxon>
        <taxon>Analgoidea</taxon>
        <taxon>Pyroglyphidae</taxon>
        <taxon>Pyroglyphinae</taxon>
        <taxon>Euroglyphus</taxon>
    </lineage>
</organism>
<reference evidence="1 2" key="1">
    <citation type="submission" date="2017-03" db="EMBL/GenBank/DDBJ databases">
        <title>Genome Survey of Euroglyphus maynei.</title>
        <authorList>
            <person name="Arlian L.G."/>
            <person name="Morgan M.S."/>
            <person name="Rider S.D."/>
        </authorList>
    </citation>
    <scope>NUCLEOTIDE SEQUENCE [LARGE SCALE GENOMIC DNA]</scope>
    <source>
        <strain evidence="1">Arlian Lab</strain>
        <tissue evidence="1">Whole body</tissue>
    </source>
</reference>
<proteinExistence type="predicted"/>
<protein>
    <submittedName>
        <fullName evidence="1">Uncharacterized protein</fullName>
    </submittedName>
</protein>
<dbReference type="Proteomes" id="UP000194236">
    <property type="component" value="Unassembled WGS sequence"/>
</dbReference>
<name>A0A1Y3BVU1_EURMA</name>
<dbReference type="AlphaFoldDB" id="A0A1Y3BVU1"/>
<sequence>MAMLDEWMENSLKISFMIESIEKLHVGYHINQLCQRLTNKLERIFKLNANEQLKEMFSFCFIVYRDKLVYKYE</sequence>